<dbReference type="InterPro" id="IPR011527">
    <property type="entry name" value="ABC1_TM_dom"/>
</dbReference>
<evidence type="ECO:0000256" key="10">
    <source>
        <dbReference type="SAM" id="Phobius"/>
    </source>
</evidence>
<dbReference type="InterPro" id="IPR017871">
    <property type="entry name" value="ABC_transporter-like_CS"/>
</dbReference>
<accession>A0A449B5N3</accession>
<dbReference type="InterPro" id="IPR039421">
    <property type="entry name" value="Type_1_exporter"/>
</dbReference>
<dbReference type="InterPro" id="IPR003439">
    <property type="entry name" value="ABC_transporter-like_ATP-bd"/>
</dbReference>
<dbReference type="PROSITE" id="PS50893">
    <property type="entry name" value="ABC_TRANSPORTER_2"/>
    <property type="match status" value="1"/>
</dbReference>
<feature type="transmembrane region" description="Helical" evidence="10">
    <location>
        <begin position="147"/>
        <end position="173"/>
    </location>
</feature>
<dbReference type="SUPFAM" id="SSF90123">
    <property type="entry name" value="ABC transporter transmembrane region"/>
    <property type="match status" value="1"/>
</dbReference>
<sequence>MFKMFKLLPTKTKMLFLYGIFFILINIIGTMIIPILLAQYLPILTQKPGMNLNVHFEVVLFERVVLLSNNNQSEILIHLTAITLGAIFLTVAANIAAVLITTWAGEQSSMFYRNELFRKYQKLSLKDISDLTKESLINRISNDIAQYWDFLISATSALIKAPLFIIVGFVFALLTDVKLSWSIVVAIPVNIAILIFIFMNTYKLIRKNRVNLDYITKDVSETINGARVVKVYNLQSKQKEKFDISNNRWYKVESKIWKYFSIGTPAFFVIINLIIVLIYYLGALDVLNAGVKPDPQVVAKLNVFVEYEVLISFGIIIFAQFLGTMVKARVSAKRYSEIYYKDYINLFVENGHKFEKDDFSIAFKDVNFKYFETSKEYAIENINFSIPSYQTLGIIGPTGSGKSTIANLIVNNMKLKEGSVKISDLEVSTINTSELHSKVGIVYQEALLYSGTISDNLLFANPKATNEEIDKALKAACAYDFVYGFEKALEHEIVQGGKNLSGGQKQRLSIARTLLLNPKVLILDDSTSALDNITTKNLIENIKKYYQCTTIIISQKINSIKHADQIIVLEKGKMIGQGTHEELLQNCDWYNQVFLNQTMQ</sequence>
<keyword evidence="14" id="KW-1185">Reference proteome</keyword>
<comment type="similarity">
    <text evidence="2">Belongs to the ABC transporter superfamily.</text>
</comment>
<dbReference type="RefSeq" id="WP_036434061.1">
    <property type="nucleotide sequence ID" value="NZ_LR215039.1"/>
</dbReference>
<evidence type="ECO:0000256" key="1">
    <source>
        <dbReference type="ARBA" id="ARBA00004651"/>
    </source>
</evidence>
<feature type="transmembrane region" description="Helical" evidence="10">
    <location>
        <begin position="15"/>
        <end position="41"/>
    </location>
</feature>
<keyword evidence="13" id="KW-0378">Hydrolase</keyword>
<evidence type="ECO:0000256" key="9">
    <source>
        <dbReference type="ARBA" id="ARBA00023136"/>
    </source>
</evidence>
<dbReference type="FunFam" id="3.40.50.300:FF:000221">
    <property type="entry name" value="Multidrug ABC transporter ATP-binding protein"/>
    <property type="match status" value="1"/>
</dbReference>
<keyword evidence="4" id="KW-1003">Cell membrane</keyword>
<dbReference type="PANTHER" id="PTHR43394:SF1">
    <property type="entry name" value="ATP-BINDING CASSETTE SUB-FAMILY B MEMBER 10, MITOCHONDRIAL"/>
    <property type="match status" value="1"/>
</dbReference>
<keyword evidence="8 10" id="KW-1133">Transmembrane helix</keyword>
<dbReference type="SMART" id="SM00382">
    <property type="entry name" value="AAA"/>
    <property type="match status" value="1"/>
</dbReference>
<evidence type="ECO:0000259" key="12">
    <source>
        <dbReference type="PROSITE" id="PS50929"/>
    </source>
</evidence>
<keyword evidence="3" id="KW-0813">Transport</keyword>
<dbReference type="SUPFAM" id="SSF52540">
    <property type="entry name" value="P-loop containing nucleoside triphosphate hydrolases"/>
    <property type="match status" value="1"/>
</dbReference>
<dbReference type="GO" id="GO:0005524">
    <property type="term" value="F:ATP binding"/>
    <property type="evidence" value="ECO:0007669"/>
    <property type="project" value="UniProtKB-KW"/>
</dbReference>
<name>A0A449B5N3_9BACT</name>
<comment type="subcellular location">
    <subcellularLocation>
        <location evidence="1">Cell membrane</location>
        <topology evidence="1">Multi-pass membrane protein</topology>
    </subcellularLocation>
</comment>
<protein>
    <submittedName>
        <fullName evidence="13">ABC transporter ATP-binding protein C-terminal domain protein</fullName>
        <ecNumber evidence="13">3.6.3.-</ecNumber>
    </submittedName>
</protein>
<evidence type="ECO:0000256" key="6">
    <source>
        <dbReference type="ARBA" id="ARBA00022741"/>
    </source>
</evidence>
<dbReference type="Gene3D" id="1.20.1560.10">
    <property type="entry name" value="ABC transporter type 1, transmembrane domain"/>
    <property type="match status" value="1"/>
</dbReference>
<keyword evidence="5 10" id="KW-0812">Transmembrane</keyword>
<dbReference type="InterPro" id="IPR003593">
    <property type="entry name" value="AAA+_ATPase"/>
</dbReference>
<dbReference type="GO" id="GO:0016887">
    <property type="term" value="F:ATP hydrolysis activity"/>
    <property type="evidence" value="ECO:0007669"/>
    <property type="project" value="InterPro"/>
</dbReference>
<dbReference type="KEGG" id="mcou:NCTC10179_00035"/>
<evidence type="ECO:0000256" key="2">
    <source>
        <dbReference type="ARBA" id="ARBA00005417"/>
    </source>
</evidence>
<dbReference type="EMBL" id="LR215039">
    <property type="protein sequence ID" value="VEU75879.1"/>
    <property type="molecule type" value="Genomic_DNA"/>
</dbReference>
<evidence type="ECO:0000256" key="5">
    <source>
        <dbReference type="ARBA" id="ARBA00022692"/>
    </source>
</evidence>
<dbReference type="PROSITE" id="PS50929">
    <property type="entry name" value="ABC_TM1F"/>
    <property type="match status" value="1"/>
</dbReference>
<dbReference type="EC" id="3.6.3.-" evidence="13"/>
<keyword evidence="6" id="KW-0547">Nucleotide-binding</keyword>
<organism evidence="13 14">
    <name type="scientific">Mycoplasmopsis columboralis</name>
    <dbReference type="NCBI Taxonomy" id="171282"/>
    <lineage>
        <taxon>Bacteria</taxon>
        <taxon>Bacillati</taxon>
        <taxon>Mycoplasmatota</taxon>
        <taxon>Mycoplasmoidales</taxon>
        <taxon>Metamycoplasmataceae</taxon>
        <taxon>Mycoplasmopsis</taxon>
    </lineage>
</organism>
<dbReference type="Pfam" id="PF00005">
    <property type="entry name" value="ABC_tran"/>
    <property type="match status" value="1"/>
</dbReference>
<evidence type="ECO:0000313" key="14">
    <source>
        <dbReference type="Proteomes" id="UP000289497"/>
    </source>
</evidence>
<gene>
    <name evidence="13" type="ORF">NCTC10179_00035</name>
</gene>
<feature type="transmembrane region" description="Helical" evidence="10">
    <location>
        <begin position="256"/>
        <end position="281"/>
    </location>
</feature>
<evidence type="ECO:0000259" key="11">
    <source>
        <dbReference type="PROSITE" id="PS50893"/>
    </source>
</evidence>
<dbReference type="Pfam" id="PF00664">
    <property type="entry name" value="ABC_membrane"/>
    <property type="match status" value="1"/>
</dbReference>
<dbReference type="AlphaFoldDB" id="A0A449B5N3"/>
<evidence type="ECO:0000256" key="4">
    <source>
        <dbReference type="ARBA" id="ARBA00022475"/>
    </source>
</evidence>
<dbReference type="OrthoDB" id="383768at2"/>
<feature type="domain" description="ABC transporter" evidence="11">
    <location>
        <begin position="361"/>
        <end position="596"/>
    </location>
</feature>
<feature type="transmembrane region" description="Helical" evidence="10">
    <location>
        <begin position="179"/>
        <end position="199"/>
    </location>
</feature>
<feature type="transmembrane region" description="Helical" evidence="10">
    <location>
        <begin position="75"/>
        <end position="104"/>
    </location>
</feature>
<evidence type="ECO:0000256" key="3">
    <source>
        <dbReference type="ARBA" id="ARBA00022448"/>
    </source>
</evidence>
<dbReference type="InterPro" id="IPR036640">
    <property type="entry name" value="ABC1_TM_sf"/>
</dbReference>
<feature type="domain" description="ABC transmembrane type-1" evidence="12">
    <location>
        <begin position="19"/>
        <end position="326"/>
    </location>
</feature>
<dbReference type="Proteomes" id="UP000289497">
    <property type="component" value="Chromosome"/>
</dbReference>
<dbReference type="PANTHER" id="PTHR43394">
    <property type="entry name" value="ATP-DEPENDENT PERMEASE MDL1, MITOCHONDRIAL"/>
    <property type="match status" value="1"/>
</dbReference>
<dbReference type="GO" id="GO:0015421">
    <property type="term" value="F:ABC-type oligopeptide transporter activity"/>
    <property type="evidence" value="ECO:0007669"/>
    <property type="project" value="TreeGrafter"/>
</dbReference>
<proteinExistence type="inferred from homology"/>
<dbReference type="PROSITE" id="PS00211">
    <property type="entry name" value="ABC_TRANSPORTER_1"/>
    <property type="match status" value="1"/>
</dbReference>
<keyword evidence="9 10" id="KW-0472">Membrane</keyword>
<dbReference type="GO" id="GO:0005886">
    <property type="term" value="C:plasma membrane"/>
    <property type="evidence" value="ECO:0007669"/>
    <property type="project" value="UniProtKB-SubCell"/>
</dbReference>
<dbReference type="GO" id="GO:0090374">
    <property type="term" value="P:oligopeptide export from mitochondrion"/>
    <property type="evidence" value="ECO:0007669"/>
    <property type="project" value="TreeGrafter"/>
</dbReference>
<evidence type="ECO:0000256" key="7">
    <source>
        <dbReference type="ARBA" id="ARBA00022840"/>
    </source>
</evidence>
<dbReference type="InterPro" id="IPR027417">
    <property type="entry name" value="P-loop_NTPase"/>
</dbReference>
<feature type="transmembrane region" description="Helical" evidence="10">
    <location>
        <begin position="301"/>
        <end position="326"/>
    </location>
</feature>
<reference evidence="13 14" key="1">
    <citation type="submission" date="2019-01" db="EMBL/GenBank/DDBJ databases">
        <authorList>
            <consortium name="Pathogen Informatics"/>
        </authorList>
    </citation>
    <scope>NUCLEOTIDE SEQUENCE [LARGE SCALE GENOMIC DNA]</scope>
    <source>
        <strain evidence="13 14">NCTC10179</strain>
    </source>
</reference>
<dbReference type="Gene3D" id="3.40.50.300">
    <property type="entry name" value="P-loop containing nucleotide triphosphate hydrolases"/>
    <property type="match status" value="1"/>
</dbReference>
<evidence type="ECO:0000313" key="13">
    <source>
        <dbReference type="EMBL" id="VEU75879.1"/>
    </source>
</evidence>
<evidence type="ECO:0000256" key="8">
    <source>
        <dbReference type="ARBA" id="ARBA00022989"/>
    </source>
</evidence>
<keyword evidence="7 13" id="KW-0067">ATP-binding</keyword>